<gene>
    <name evidence="2" type="ORF">S12H4_39370</name>
</gene>
<evidence type="ECO:0008006" key="3">
    <source>
        <dbReference type="Google" id="ProtNLM"/>
    </source>
</evidence>
<name>X1UIL7_9ZZZZ</name>
<feature type="non-terminal residue" evidence="2">
    <location>
        <position position="1"/>
    </location>
</feature>
<protein>
    <recommendedName>
        <fullName evidence="3">Beta-galactosidase trimerisation domain-containing protein</fullName>
    </recommendedName>
</protein>
<dbReference type="Gene3D" id="3.40.50.880">
    <property type="match status" value="1"/>
</dbReference>
<dbReference type="CDD" id="cd03143">
    <property type="entry name" value="A4_beta-galactosidase_middle_domain"/>
    <property type="match status" value="1"/>
</dbReference>
<accession>X1UIL7</accession>
<proteinExistence type="predicted"/>
<organism evidence="2">
    <name type="scientific">marine sediment metagenome</name>
    <dbReference type="NCBI Taxonomy" id="412755"/>
    <lineage>
        <taxon>unclassified sequences</taxon>
        <taxon>metagenomes</taxon>
        <taxon>ecological metagenomes</taxon>
    </lineage>
</organism>
<feature type="non-terminal residue" evidence="2">
    <location>
        <position position="264"/>
    </location>
</feature>
<evidence type="ECO:0000313" key="2">
    <source>
        <dbReference type="EMBL" id="GAI99730.1"/>
    </source>
</evidence>
<feature type="region of interest" description="Disordered" evidence="1">
    <location>
        <begin position="121"/>
        <end position="140"/>
    </location>
</feature>
<dbReference type="SUPFAM" id="SSF52317">
    <property type="entry name" value="Class I glutamine amidotransferase-like"/>
    <property type="match status" value="1"/>
</dbReference>
<reference evidence="2" key="1">
    <citation type="journal article" date="2014" name="Front. Microbiol.">
        <title>High frequency of phylogenetically diverse reductive dehalogenase-homologous genes in deep subseafloor sedimentary metagenomes.</title>
        <authorList>
            <person name="Kawai M."/>
            <person name="Futagami T."/>
            <person name="Toyoda A."/>
            <person name="Takaki Y."/>
            <person name="Nishi S."/>
            <person name="Hori S."/>
            <person name="Arai W."/>
            <person name="Tsubouchi T."/>
            <person name="Morono Y."/>
            <person name="Uchiyama I."/>
            <person name="Ito T."/>
            <person name="Fujiyama A."/>
            <person name="Inagaki F."/>
            <person name="Takami H."/>
        </authorList>
    </citation>
    <scope>NUCLEOTIDE SEQUENCE</scope>
    <source>
        <strain evidence="2">Expedition CK06-06</strain>
    </source>
</reference>
<dbReference type="EMBL" id="BARW01023788">
    <property type="protein sequence ID" value="GAI99730.1"/>
    <property type="molecule type" value="Genomic_DNA"/>
</dbReference>
<sequence>DYQLRLQSSPINVQNLSNIDLRKYNVLVIPDSGDIGRVLDKKAVEKIKRWIEGGGTLIAIGNSAGFAAHKDRGLSSVRLKRDVLDKLEEYREAVGREKNARDIKIDPNQIWGTIAAEEKAAKAKTDEGETKKPEESKTKPNIEKLKRTDEWRRIFSPRGTFLTGTVNSEHWLGFGLQEKLPVMFWGSSAFMSKHPVATVVRLADKNELRLSGLLWPEAKERLTDTAYATVESVGRGQLILFATDPTYRMWLPGVQRLFLNAILL</sequence>
<dbReference type="InterPro" id="IPR029062">
    <property type="entry name" value="Class_I_gatase-like"/>
</dbReference>
<comment type="caution">
    <text evidence="2">The sequence shown here is derived from an EMBL/GenBank/DDBJ whole genome shotgun (WGS) entry which is preliminary data.</text>
</comment>
<evidence type="ECO:0000256" key="1">
    <source>
        <dbReference type="SAM" id="MobiDB-lite"/>
    </source>
</evidence>
<dbReference type="AlphaFoldDB" id="X1UIL7"/>